<feature type="compositionally biased region" description="Low complexity" evidence="9">
    <location>
        <begin position="77"/>
        <end position="93"/>
    </location>
</feature>
<dbReference type="Pfam" id="PF13206">
    <property type="entry name" value="VSG_B"/>
    <property type="match status" value="1"/>
</dbReference>
<dbReference type="VEuPathDB" id="TriTrypDB:Tb11.v5.0139"/>
<evidence type="ECO:0000256" key="10">
    <source>
        <dbReference type="SAM" id="SignalP"/>
    </source>
</evidence>
<dbReference type="EMBL" id="KX699137">
    <property type="protein sequence ID" value="APD73093.1"/>
    <property type="molecule type" value="Genomic_DNA"/>
</dbReference>
<dbReference type="Pfam" id="PF10659">
    <property type="entry name" value="Trypan_glycop_C"/>
    <property type="match status" value="1"/>
</dbReference>
<keyword evidence="6" id="KW-0472">Membrane</keyword>
<dbReference type="AlphaFoldDB" id="A0A1J0R5I9"/>
<dbReference type="GO" id="GO:0098552">
    <property type="term" value="C:side of membrane"/>
    <property type="evidence" value="ECO:0007669"/>
    <property type="project" value="UniProtKB-KW"/>
</dbReference>
<evidence type="ECO:0000256" key="1">
    <source>
        <dbReference type="ARBA" id="ARBA00002523"/>
    </source>
</evidence>
<proteinExistence type="predicted"/>
<feature type="signal peptide" evidence="10">
    <location>
        <begin position="1"/>
        <end position="17"/>
    </location>
</feature>
<evidence type="ECO:0000256" key="2">
    <source>
        <dbReference type="ARBA" id="ARBA00004609"/>
    </source>
</evidence>
<evidence type="ECO:0000256" key="4">
    <source>
        <dbReference type="ARBA" id="ARBA00022622"/>
    </source>
</evidence>
<evidence type="ECO:0000256" key="7">
    <source>
        <dbReference type="ARBA" id="ARBA00023180"/>
    </source>
</evidence>
<accession>A0A1J0R5I9</accession>
<dbReference type="InterPro" id="IPR025932">
    <property type="entry name" value="Trypano_VSG_B_N_dom"/>
</dbReference>
<sequence>MHRAALALAITLVHVNGAAPPDGSHRYVLHHFCVLLKALQYTLKPNTNWADVKNIMDAASTISLLLNSRDAVEKTEATTSSTAQEAQAKSAQKPNPCGGDKRTSCVEAKKKFIDDRQGVAKKHLLSALTSKSYVTRALNATTQRLEQRASNLATKAQADLFKEMKTTLKKALFGNEDGVTNSKIFGSAGSRTIACGAPSGPTGASAGAQTLAAAMLCICASDSTTQNNKVCEADGTDEVTFGAAGTNATAAYSKIEAECGKPDEAATHGSPASLLEAAIRGLEDDLSKGKGSGNNVGILGTIAGAGSGACSGDHSTNNGACMFAGATNGRPTTPTWLKQLKVAASEGRQAEAQLVQIMADEAELASSNSTLSALMATALNQAEEASAKPNTQKESTPAKVPETNETCKAKGKGDNCKDGCKEITENGEKKCVVDETKVTTQTNAAAGDGAAKPGANCSSHATKEACEGVTGTPAPGKKAVCGWIEDKCKDSSILESKKFP</sequence>
<dbReference type="VEuPathDB" id="TriTrypDB:Tb427_000539600"/>
<keyword evidence="3" id="KW-1003">Cell membrane</keyword>
<dbReference type="GO" id="GO:0005886">
    <property type="term" value="C:plasma membrane"/>
    <property type="evidence" value="ECO:0007669"/>
    <property type="project" value="UniProtKB-SubCell"/>
</dbReference>
<feature type="region of interest" description="Disordered" evidence="9">
    <location>
        <begin position="75"/>
        <end position="102"/>
    </location>
</feature>
<evidence type="ECO:0000259" key="12">
    <source>
        <dbReference type="Pfam" id="PF13206"/>
    </source>
</evidence>
<evidence type="ECO:0000256" key="5">
    <source>
        <dbReference type="ARBA" id="ARBA00022729"/>
    </source>
</evidence>
<feature type="region of interest" description="Disordered" evidence="9">
    <location>
        <begin position="382"/>
        <end position="402"/>
    </location>
</feature>
<feature type="chain" id="PRO_5013017830" evidence="10">
    <location>
        <begin position="18"/>
        <end position="500"/>
    </location>
</feature>
<evidence type="ECO:0000256" key="3">
    <source>
        <dbReference type="ARBA" id="ARBA00022475"/>
    </source>
</evidence>
<keyword evidence="7" id="KW-0325">Glycoprotein</keyword>
<reference evidence="13" key="1">
    <citation type="submission" date="2016-08" db="EMBL/GenBank/DDBJ databases">
        <title>VSG repertoire of Trypanosoma brucei EATRO 1125.</title>
        <authorList>
            <person name="Cross G.A."/>
        </authorList>
    </citation>
    <scope>NUCLEOTIDE SEQUENCE</scope>
    <source>
        <strain evidence="13">EATRO 1125</strain>
    </source>
</reference>
<protein>
    <submittedName>
        <fullName evidence="13">Variant surface glycoprotein 1125.257</fullName>
    </submittedName>
</protein>
<keyword evidence="4" id="KW-0336">GPI-anchor</keyword>
<evidence type="ECO:0000259" key="11">
    <source>
        <dbReference type="Pfam" id="PF10659"/>
    </source>
</evidence>
<evidence type="ECO:0000256" key="8">
    <source>
        <dbReference type="ARBA" id="ARBA00023288"/>
    </source>
</evidence>
<dbReference type="VEuPathDB" id="TriTrypDB:Tb1125.Tb11.v5.0139"/>
<comment type="function">
    <text evidence="1">VSG forms a coat on the surface of the parasite. The trypanosome evades the immune response of the host by expressing a series of antigenically distinct VSGs from an estimated 1000 VSG genes.</text>
</comment>
<dbReference type="VEuPathDB" id="TriTrypDB:Tb427_000250800"/>
<dbReference type="Gene3D" id="4.10.110.20">
    <property type="entry name" value="Variant surface glycoprotein MITAT 1.2, VSG 221, C-terminal domain"/>
    <property type="match status" value="1"/>
</dbReference>
<name>A0A1J0R5I9_9TRYP</name>
<keyword evidence="8" id="KW-0449">Lipoprotein</keyword>
<feature type="domain" description="Trypanosome variant surface glycoprotein C-terminal" evidence="11">
    <location>
        <begin position="407"/>
        <end position="499"/>
    </location>
</feature>
<keyword evidence="5 10" id="KW-0732">Signal</keyword>
<evidence type="ECO:0000313" key="13">
    <source>
        <dbReference type="EMBL" id="APD73093.1"/>
    </source>
</evidence>
<evidence type="ECO:0000256" key="9">
    <source>
        <dbReference type="SAM" id="MobiDB-lite"/>
    </source>
</evidence>
<feature type="domain" description="Trypanosome variant surface glycoprotein B-type N-terminal" evidence="12">
    <location>
        <begin position="8"/>
        <end position="363"/>
    </location>
</feature>
<comment type="subcellular location">
    <subcellularLocation>
        <location evidence="2">Cell membrane</location>
        <topology evidence="2">Lipid-anchor</topology>
        <topology evidence="2">GPI-anchor</topology>
    </subcellularLocation>
</comment>
<dbReference type="InterPro" id="IPR019609">
    <property type="entry name" value="Variant_surf_glycoprt_trypan_C"/>
</dbReference>
<organism evidence="13">
    <name type="scientific">Trypanosoma brucei</name>
    <dbReference type="NCBI Taxonomy" id="5691"/>
    <lineage>
        <taxon>Eukaryota</taxon>
        <taxon>Discoba</taxon>
        <taxon>Euglenozoa</taxon>
        <taxon>Kinetoplastea</taxon>
        <taxon>Metakinetoplastina</taxon>
        <taxon>Trypanosomatida</taxon>
        <taxon>Trypanosomatidae</taxon>
        <taxon>Trypanosoma</taxon>
    </lineage>
</organism>
<evidence type="ECO:0000256" key="6">
    <source>
        <dbReference type="ARBA" id="ARBA00023136"/>
    </source>
</evidence>